<dbReference type="EMBL" id="BARS01039227">
    <property type="protein sequence ID" value="GAG16566.1"/>
    <property type="molecule type" value="Genomic_DNA"/>
</dbReference>
<gene>
    <name evidence="1" type="ORF">S01H1_59926</name>
</gene>
<protein>
    <submittedName>
        <fullName evidence="1">Uncharacterized protein</fullName>
    </submittedName>
</protein>
<evidence type="ECO:0000313" key="1">
    <source>
        <dbReference type="EMBL" id="GAG16566.1"/>
    </source>
</evidence>
<name>X0WV06_9ZZZZ</name>
<dbReference type="AlphaFoldDB" id="X0WV06"/>
<reference evidence="1" key="1">
    <citation type="journal article" date="2014" name="Front. Microbiol.">
        <title>High frequency of phylogenetically diverse reductive dehalogenase-homologous genes in deep subseafloor sedimentary metagenomes.</title>
        <authorList>
            <person name="Kawai M."/>
            <person name="Futagami T."/>
            <person name="Toyoda A."/>
            <person name="Takaki Y."/>
            <person name="Nishi S."/>
            <person name="Hori S."/>
            <person name="Arai W."/>
            <person name="Tsubouchi T."/>
            <person name="Morono Y."/>
            <person name="Uchiyama I."/>
            <person name="Ito T."/>
            <person name="Fujiyama A."/>
            <person name="Inagaki F."/>
            <person name="Takami H."/>
        </authorList>
    </citation>
    <scope>NUCLEOTIDE SEQUENCE</scope>
    <source>
        <strain evidence="1">Expedition CK06-06</strain>
    </source>
</reference>
<feature type="non-terminal residue" evidence="1">
    <location>
        <position position="1"/>
    </location>
</feature>
<comment type="caution">
    <text evidence="1">The sequence shown here is derived from an EMBL/GenBank/DDBJ whole genome shotgun (WGS) entry which is preliminary data.</text>
</comment>
<proteinExistence type="predicted"/>
<sequence>DFYKRAKPNHPITIAKKKHDHPLIQTGKGVSTLTYKIGKGNPKSTITAKV</sequence>
<accession>X0WV06</accession>
<organism evidence="1">
    <name type="scientific">marine sediment metagenome</name>
    <dbReference type="NCBI Taxonomy" id="412755"/>
    <lineage>
        <taxon>unclassified sequences</taxon>
        <taxon>metagenomes</taxon>
        <taxon>ecological metagenomes</taxon>
    </lineage>
</organism>